<dbReference type="SUPFAM" id="SSF49367">
    <property type="entry name" value="Superoxide reductase-like"/>
    <property type="match status" value="1"/>
</dbReference>
<dbReference type="EMBL" id="CP041405">
    <property type="protein sequence ID" value="QDM47413.1"/>
    <property type="molecule type" value="Genomic_DNA"/>
</dbReference>
<dbReference type="Gene3D" id="1.10.260.40">
    <property type="entry name" value="lambda repressor-like DNA-binding domains"/>
    <property type="match status" value="1"/>
</dbReference>
<evidence type="ECO:0000313" key="3">
    <source>
        <dbReference type="EMBL" id="QDM47413.1"/>
    </source>
</evidence>
<dbReference type="SUPFAM" id="SSF47413">
    <property type="entry name" value="lambda repressor-like DNA-binding domains"/>
    <property type="match status" value="1"/>
</dbReference>
<dbReference type="Pfam" id="PF01381">
    <property type="entry name" value="HTH_3"/>
    <property type="match status" value="1"/>
</dbReference>
<dbReference type="PANTHER" id="PTHR46558:SF11">
    <property type="entry name" value="HTH-TYPE TRANSCRIPTIONAL REGULATOR XRE"/>
    <property type="match status" value="1"/>
</dbReference>
<dbReference type="InterPro" id="IPR001387">
    <property type="entry name" value="Cro/C1-type_HTH"/>
</dbReference>
<dbReference type="SMART" id="SM00530">
    <property type="entry name" value="HTH_XRE"/>
    <property type="match status" value="1"/>
</dbReference>
<evidence type="ECO:0000259" key="2">
    <source>
        <dbReference type="PROSITE" id="PS50943"/>
    </source>
</evidence>
<dbReference type="Gene3D" id="2.60.40.730">
    <property type="entry name" value="SOR catalytic domain"/>
    <property type="match status" value="1"/>
</dbReference>
<dbReference type="InterPro" id="IPR036073">
    <property type="entry name" value="Desulfoferrodoxin_Fe-bd_dom_sf"/>
</dbReference>
<name>A0AAP9DZR4_PANTH</name>
<evidence type="ECO:0000256" key="1">
    <source>
        <dbReference type="ARBA" id="ARBA00023125"/>
    </source>
</evidence>
<evidence type="ECO:0000313" key="4">
    <source>
        <dbReference type="Proteomes" id="UP000315377"/>
    </source>
</evidence>
<feature type="domain" description="HTH cro/C1-type" evidence="2">
    <location>
        <begin position="10"/>
        <end position="64"/>
    </location>
</feature>
<proteinExistence type="predicted"/>
<sequence>MDCIKVGRLIQSLRKEKRMTQKELALLMNISDKTISKWERGLGCPDVSLLGELSNILGVNIEKILSGDLNPNEQDGGNMKNVKFYACQSCGNIMTSTGATSISCCGRLLEPLLSKAENDEHEITVHEIEEDYFVTIKHEMSRDHYISFVAYISYDRVMLIKLYPEQLAEVRFPKMYGGTLYTYCNRHGLWKYEKKKLGSRRVT</sequence>
<dbReference type="AlphaFoldDB" id="A0AAP9DZR4"/>
<dbReference type="GO" id="GO:0003677">
    <property type="term" value="F:DNA binding"/>
    <property type="evidence" value="ECO:0007669"/>
    <property type="project" value="UniProtKB-KW"/>
</dbReference>
<dbReference type="PANTHER" id="PTHR46558">
    <property type="entry name" value="TRACRIPTIONAL REGULATORY PROTEIN-RELATED-RELATED"/>
    <property type="match status" value="1"/>
</dbReference>
<keyword evidence="1" id="KW-0238">DNA-binding</keyword>
<dbReference type="GO" id="GO:0005506">
    <property type="term" value="F:iron ion binding"/>
    <property type="evidence" value="ECO:0007669"/>
    <property type="project" value="InterPro"/>
</dbReference>
<organism evidence="3 4">
    <name type="scientific">Paenibacillus thiaminolyticus</name>
    <name type="common">Bacillus thiaminolyticus</name>
    <dbReference type="NCBI Taxonomy" id="49283"/>
    <lineage>
        <taxon>Bacteria</taxon>
        <taxon>Bacillati</taxon>
        <taxon>Bacillota</taxon>
        <taxon>Bacilli</taxon>
        <taxon>Bacillales</taxon>
        <taxon>Paenibacillaceae</taxon>
        <taxon>Paenibacillus</taxon>
    </lineage>
</organism>
<dbReference type="CDD" id="cd00093">
    <property type="entry name" value="HTH_XRE"/>
    <property type="match status" value="1"/>
</dbReference>
<reference evidence="3 4" key="1">
    <citation type="submission" date="2019-07" db="EMBL/GenBank/DDBJ databases">
        <title>Paenibacillus thiaminolyticus NRRL B-4156.</title>
        <authorList>
            <person name="Hehnly C."/>
            <person name="Zhang L."/>
        </authorList>
    </citation>
    <scope>NUCLEOTIDE SEQUENCE [LARGE SCALE GENOMIC DNA]</scope>
    <source>
        <strain evidence="3 4">NRRL B-4156</strain>
    </source>
</reference>
<gene>
    <name evidence="3" type="ORF">FLT43_21140</name>
</gene>
<accession>A0AAP9DZR4</accession>
<dbReference type="InterPro" id="IPR010982">
    <property type="entry name" value="Lambda_DNA-bd_dom_sf"/>
</dbReference>
<protein>
    <submittedName>
        <fullName evidence="3">Helix-turn-helix domain-containing protein</fullName>
    </submittedName>
</protein>
<dbReference type="PROSITE" id="PS50943">
    <property type="entry name" value="HTH_CROC1"/>
    <property type="match status" value="1"/>
</dbReference>
<dbReference type="GO" id="GO:0016491">
    <property type="term" value="F:oxidoreductase activity"/>
    <property type="evidence" value="ECO:0007669"/>
    <property type="project" value="InterPro"/>
</dbReference>
<dbReference type="Proteomes" id="UP000315377">
    <property type="component" value="Chromosome"/>
</dbReference>